<dbReference type="InParanoid" id="A0A0C3DWS9"/>
<reference evidence="2" key="2">
    <citation type="submission" date="2015-01" db="EMBL/GenBank/DDBJ databases">
        <title>Evolutionary Origins and Diversification of the Mycorrhizal Mutualists.</title>
        <authorList>
            <consortium name="DOE Joint Genome Institute"/>
            <consortium name="Mycorrhizal Genomics Consortium"/>
            <person name="Kohler A."/>
            <person name="Kuo A."/>
            <person name="Nagy L.G."/>
            <person name="Floudas D."/>
            <person name="Copeland A."/>
            <person name="Barry K.W."/>
            <person name="Cichocki N."/>
            <person name="Veneault-Fourrey C."/>
            <person name="LaButti K."/>
            <person name="Lindquist E.A."/>
            <person name="Lipzen A."/>
            <person name="Lundell T."/>
            <person name="Morin E."/>
            <person name="Murat C."/>
            <person name="Riley R."/>
            <person name="Ohm R."/>
            <person name="Sun H."/>
            <person name="Tunlid A."/>
            <person name="Henrissat B."/>
            <person name="Grigoriev I.V."/>
            <person name="Hibbett D.S."/>
            <person name="Martin F."/>
        </authorList>
    </citation>
    <scope>NUCLEOTIDE SEQUENCE [LARGE SCALE GENOMIC DNA]</scope>
    <source>
        <strain evidence="2">Foug A</strain>
    </source>
</reference>
<evidence type="ECO:0000313" key="1">
    <source>
        <dbReference type="EMBL" id="KIM60376.1"/>
    </source>
</evidence>
<protein>
    <submittedName>
        <fullName evidence="1">Uncharacterized protein</fullName>
    </submittedName>
</protein>
<dbReference type="HOGENOM" id="CLU_002498_5_1_1"/>
<dbReference type="EMBL" id="KN822063">
    <property type="protein sequence ID" value="KIM60376.1"/>
    <property type="molecule type" value="Genomic_DNA"/>
</dbReference>
<proteinExistence type="predicted"/>
<evidence type="ECO:0000313" key="2">
    <source>
        <dbReference type="Proteomes" id="UP000053989"/>
    </source>
</evidence>
<dbReference type="OrthoDB" id="3267098at2759"/>
<dbReference type="STRING" id="1036808.A0A0C3DWS9"/>
<feature type="non-terminal residue" evidence="1">
    <location>
        <position position="91"/>
    </location>
</feature>
<sequence length="91" mass="10441">TMELLWVRWLGIEPQYCWGFCEAWLPKVGFVPESDKNAFSFLDPSLVIHACHLIPSFSDGHTTTLMRQGTSIARHPAEEDDQCSFYVNMYA</sequence>
<keyword evidence="2" id="KW-1185">Reference proteome</keyword>
<gene>
    <name evidence="1" type="ORF">SCLCIDRAFT_73469</name>
</gene>
<feature type="non-terminal residue" evidence="1">
    <location>
        <position position="1"/>
    </location>
</feature>
<accession>A0A0C3DWS9</accession>
<dbReference type="Proteomes" id="UP000053989">
    <property type="component" value="Unassembled WGS sequence"/>
</dbReference>
<organism evidence="1 2">
    <name type="scientific">Scleroderma citrinum Foug A</name>
    <dbReference type="NCBI Taxonomy" id="1036808"/>
    <lineage>
        <taxon>Eukaryota</taxon>
        <taxon>Fungi</taxon>
        <taxon>Dikarya</taxon>
        <taxon>Basidiomycota</taxon>
        <taxon>Agaricomycotina</taxon>
        <taxon>Agaricomycetes</taxon>
        <taxon>Agaricomycetidae</taxon>
        <taxon>Boletales</taxon>
        <taxon>Sclerodermatineae</taxon>
        <taxon>Sclerodermataceae</taxon>
        <taxon>Scleroderma</taxon>
    </lineage>
</organism>
<dbReference type="AlphaFoldDB" id="A0A0C3DWS9"/>
<name>A0A0C3DWS9_9AGAM</name>
<reference evidence="1 2" key="1">
    <citation type="submission" date="2014-04" db="EMBL/GenBank/DDBJ databases">
        <authorList>
            <consortium name="DOE Joint Genome Institute"/>
            <person name="Kuo A."/>
            <person name="Kohler A."/>
            <person name="Nagy L.G."/>
            <person name="Floudas D."/>
            <person name="Copeland A."/>
            <person name="Barry K.W."/>
            <person name="Cichocki N."/>
            <person name="Veneault-Fourrey C."/>
            <person name="LaButti K."/>
            <person name="Lindquist E.A."/>
            <person name="Lipzen A."/>
            <person name="Lundell T."/>
            <person name="Morin E."/>
            <person name="Murat C."/>
            <person name="Sun H."/>
            <person name="Tunlid A."/>
            <person name="Henrissat B."/>
            <person name="Grigoriev I.V."/>
            <person name="Hibbett D.S."/>
            <person name="Martin F."/>
            <person name="Nordberg H.P."/>
            <person name="Cantor M.N."/>
            <person name="Hua S.X."/>
        </authorList>
    </citation>
    <scope>NUCLEOTIDE SEQUENCE [LARGE SCALE GENOMIC DNA]</scope>
    <source>
        <strain evidence="1 2">Foug A</strain>
    </source>
</reference>